<dbReference type="AlphaFoldDB" id="A0A9Q1GTJ0"/>
<evidence type="ECO:0000256" key="5">
    <source>
        <dbReference type="ARBA" id="ARBA00022837"/>
    </source>
</evidence>
<protein>
    <recommendedName>
        <fullName evidence="9">C2 domain-containing protein</fullName>
    </recommendedName>
</protein>
<comment type="caution">
    <text evidence="10">The sequence shown here is derived from an EMBL/GenBank/DDBJ whole genome shotgun (WGS) entry which is preliminary data.</text>
</comment>
<gene>
    <name evidence="10" type="ORF">Cgig2_003523</name>
</gene>
<accession>A0A9Q1GTJ0</accession>
<evidence type="ECO:0000256" key="3">
    <source>
        <dbReference type="ARBA" id="ARBA00022692"/>
    </source>
</evidence>
<keyword evidence="6 8" id="KW-1133">Transmembrane helix</keyword>
<sequence>MHYLYIRIVKAKDLFGDDNVPAYDPYVEARLGNYRALTTVAEKKPNPGWNQVFAFSKDRIYSPCIEFLLRNKDPDGDGVKGRLFLDVNEVPRRVPPDSPLAPQWYKLEGGDTMKGELMLAVWIGTQADEAFTEAWHSDAAGVSGESIASTKSKVYLSPKLWYLRINVIQAQDLEIKNRNRRPEIFVRAVFGTMISRTKVSLSKNVNPMWNEDLMFVAAEPFENPLVLTVEDGISNNKEEVHGKCVLHVGKLERRLSDNPVDPRWFSLETPVVSEGGEGKNNEPRFNSKIQLRASLDGGYHVLDETTHHSSDLRPTVRQLWKQRIGVLELGILNATGLPPMKKKDGQGRTDAYCVAKYGQKWVRTRTIVDSCSPQWNEQYTWEVFDPCTMITVGVFDNCHLQESNGGGAQDSKIGKLRIRLSTLEINKIYTHSYPLLVLHSQGLKKMGEVQLAIRFSCPSIFNLLQLYTQPILPRMHYTHPLSLYQQDCLRYQATQLLTTRLGRSEPPLRKEVVEYMLNYGSNLWSKRRTTANCQRIKAAFSSLEHLSQGIGLICSWKKPFLTVTIHFMLLFLIFFPELIVPTICFYLFLIGILNYRSRIRDPPHMDPQLSCIERLTQDDLDEEFDGIPSTCKNNEALKFRYNRLRVAAGQVQSLLGDLATQMERLHSLLNWRDPRATALFVSFCLVAGIFVYLIRLRTMIIVFVLYILRHPRFKSKLPSAPVSFFRIIFCFDATLLDFGKWAFSVAAHA</sequence>
<dbReference type="CDD" id="cd04019">
    <property type="entry name" value="C2C_MCTP_PRT_plant"/>
    <property type="match status" value="1"/>
</dbReference>
<evidence type="ECO:0000259" key="9">
    <source>
        <dbReference type="PROSITE" id="PS50004"/>
    </source>
</evidence>
<dbReference type="InterPro" id="IPR047258">
    <property type="entry name" value="C2C_MCTP_PRT_plant"/>
</dbReference>
<feature type="domain" description="C2" evidence="9">
    <location>
        <begin position="1"/>
        <end position="105"/>
    </location>
</feature>
<feature type="transmembrane region" description="Helical" evidence="8">
    <location>
        <begin position="678"/>
        <end position="708"/>
    </location>
</feature>
<dbReference type="InterPro" id="IPR047259">
    <property type="entry name" value="QUIRKY-like"/>
</dbReference>
<organism evidence="10 11">
    <name type="scientific">Carnegiea gigantea</name>
    <dbReference type="NCBI Taxonomy" id="171969"/>
    <lineage>
        <taxon>Eukaryota</taxon>
        <taxon>Viridiplantae</taxon>
        <taxon>Streptophyta</taxon>
        <taxon>Embryophyta</taxon>
        <taxon>Tracheophyta</taxon>
        <taxon>Spermatophyta</taxon>
        <taxon>Magnoliopsida</taxon>
        <taxon>eudicotyledons</taxon>
        <taxon>Gunneridae</taxon>
        <taxon>Pentapetalae</taxon>
        <taxon>Caryophyllales</taxon>
        <taxon>Cactineae</taxon>
        <taxon>Cactaceae</taxon>
        <taxon>Cactoideae</taxon>
        <taxon>Echinocereeae</taxon>
        <taxon>Carnegiea</taxon>
    </lineage>
</organism>
<comment type="subcellular location">
    <subcellularLocation>
        <location evidence="1">Membrane</location>
        <topology evidence="1">Multi-pass membrane protein</topology>
    </subcellularLocation>
</comment>
<keyword evidence="7 8" id="KW-0472">Membrane</keyword>
<evidence type="ECO:0000256" key="7">
    <source>
        <dbReference type="ARBA" id="ARBA00023136"/>
    </source>
</evidence>
<dbReference type="InterPro" id="IPR013583">
    <property type="entry name" value="MCTP_C"/>
</dbReference>
<dbReference type="PROSITE" id="PS50004">
    <property type="entry name" value="C2"/>
    <property type="match status" value="3"/>
</dbReference>
<dbReference type="CDD" id="cd08379">
    <property type="entry name" value="C2D_MCTP_PRT_plant"/>
    <property type="match status" value="1"/>
</dbReference>
<dbReference type="Gene3D" id="2.60.40.150">
    <property type="entry name" value="C2 domain"/>
    <property type="match status" value="3"/>
</dbReference>
<evidence type="ECO:0000313" key="10">
    <source>
        <dbReference type="EMBL" id="KAJ8424328.1"/>
    </source>
</evidence>
<dbReference type="EMBL" id="JAKOGI010001709">
    <property type="protein sequence ID" value="KAJ8424328.1"/>
    <property type="molecule type" value="Genomic_DNA"/>
</dbReference>
<feature type="transmembrane region" description="Helical" evidence="8">
    <location>
        <begin position="567"/>
        <end position="593"/>
    </location>
</feature>
<dbReference type="Pfam" id="PF00168">
    <property type="entry name" value="C2"/>
    <property type="match status" value="3"/>
</dbReference>
<evidence type="ECO:0000256" key="8">
    <source>
        <dbReference type="SAM" id="Phobius"/>
    </source>
</evidence>
<dbReference type="Proteomes" id="UP001153076">
    <property type="component" value="Unassembled WGS sequence"/>
</dbReference>
<dbReference type="InterPro" id="IPR047255">
    <property type="entry name" value="C2D_MCTP_PRT_plant"/>
</dbReference>
<evidence type="ECO:0000256" key="1">
    <source>
        <dbReference type="ARBA" id="ARBA00004141"/>
    </source>
</evidence>
<keyword evidence="11" id="KW-1185">Reference proteome</keyword>
<dbReference type="FunFam" id="2.60.40.150:FF:000090">
    <property type="entry name" value="C2 domain-containing protein"/>
    <property type="match status" value="1"/>
</dbReference>
<dbReference type="InterPro" id="IPR047257">
    <property type="entry name" value="C2B_MCTP_PRT_plant"/>
</dbReference>
<dbReference type="CDD" id="cd08378">
    <property type="entry name" value="C2B_MCTP_PRT_plant"/>
    <property type="match status" value="1"/>
</dbReference>
<reference evidence="10" key="1">
    <citation type="submission" date="2022-04" db="EMBL/GenBank/DDBJ databases">
        <title>Carnegiea gigantea Genome sequencing and assembly v2.</title>
        <authorList>
            <person name="Copetti D."/>
            <person name="Sanderson M.J."/>
            <person name="Burquez A."/>
            <person name="Wojciechowski M.F."/>
        </authorList>
    </citation>
    <scope>NUCLEOTIDE SEQUENCE</scope>
    <source>
        <strain evidence="10">SGP5-SGP5p</strain>
        <tissue evidence="10">Aerial part</tissue>
    </source>
</reference>
<dbReference type="SMART" id="SM00239">
    <property type="entry name" value="C2"/>
    <property type="match status" value="3"/>
</dbReference>
<feature type="domain" description="C2" evidence="9">
    <location>
        <begin position="308"/>
        <end position="433"/>
    </location>
</feature>
<dbReference type="SUPFAM" id="SSF49562">
    <property type="entry name" value="C2 domain (Calcium/lipid-binding domain, CaLB)"/>
    <property type="match status" value="3"/>
</dbReference>
<dbReference type="Pfam" id="PF08372">
    <property type="entry name" value="PRT_C"/>
    <property type="match status" value="1"/>
</dbReference>
<dbReference type="OrthoDB" id="67700at2759"/>
<comment type="similarity">
    <text evidence="2">Belongs to the MCTP family.</text>
</comment>
<keyword evidence="5" id="KW-0106">Calcium</keyword>
<dbReference type="PANTHER" id="PTHR31425:SF50">
    <property type="entry name" value="FT-INTERACTING PROTEIN 3-RELATED"/>
    <property type="match status" value="1"/>
</dbReference>
<evidence type="ECO:0000256" key="6">
    <source>
        <dbReference type="ARBA" id="ARBA00022989"/>
    </source>
</evidence>
<evidence type="ECO:0000313" key="11">
    <source>
        <dbReference type="Proteomes" id="UP001153076"/>
    </source>
</evidence>
<evidence type="ECO:0000256" key="2">
    <source>
        <dbReference type="ARBA" id="ARBA00007923"/>
    </source>
</evidence>
<keyword evidence="4" id="KW-0677">Repeat</keyword>
<dbReference type="PANTHER" id="PTHR31425">
    <property type="entry name" value="PHOSPHORIBOSYLANTHRANILATE TRANSFERASE ISOFORM 1"/>
    <property type="match status" value="1"/>
</dbReference>
<dbReference type="InterPro" id="IPR000008">
    <property type="entry name" value="C2_dom"/>
</dbReference>
<keyword evidence="3 8" id="KW-0812">Transmembrane</keyword>
<dbReference type="GO" id="GO:0016020">
    <property type="term" value="C:membrane"/>
    <property type="evidence" value="ECO:0007669"/>
    <property type="project" value="UniProtKB-SubCell"/>
</dbReference>
<dbReference type="InterPro" id="IPR035892">
    <property type="entry name" value="C2_domain_sf"/>
</dbReference>
<evidence type="ECO:0000256" key="4">
    <source>
        <dbReference type="ARBA" id="ARBA00022737"/>
    </source>
</evidence>
<proteinExistence type="inferred from homology"/>
<name>A0A9Q1GTJ0_9CARY</name>
<feature type="domain" description="C2" evidence="9">
    <location>
        <begin position="142"/>
        <end position="265"/>
    </location>
</feature>